<evidence type="ECO:0000313" key="3">
    <source>
        <dbReference type="EMBL" id="KAJ9539059.1"/>
    </source>
</evidence>
<dbReference type="Proteomes" id="UP001172457">
    <property type="component" value="Chromosome 8"/>
</dbReference>
<organism evidence="3 4">
    <name type="scientific">Centaurea solstitialis</name>
    <name type="common">yellow star-thistle</name>
    <dbReference type="NCBI Taxonomy" id="347529"/>
    <lineage>
        <taxon>Eukaryota</taxon>
        <taxon>Viridiplantae</taxon>
        <taxon>Streptophyta</taxon>
        <taxon>Embryophyta</taxon>
        <taxon>Tracheophyta</taxon>
        <taxon>Spermatophyta</taxon>
        <taxon>Magnoliopsida</taxon>
        <taxon>eudicotyledons</taxon>
        <taxon>Gunneridae</taxon>
        <taxon>Pentapetalae</taxon>
        <taxon>asterids</taxon>
        <taxon>campanulids</taxon>
        <taxon>Asterales</taxon>
        <taxon>Asteraceae</taxon>
        <taxon>Carduoideae</taxon>
        <taxon>Cardueae</taxon>
        <taxon>Centaureinae</taxon>
        <taxon>Centaurea</taxon>
    </lineage>
</organism>
<feature type="region of interest" description="Disordered" evidence="1">
    <location>
        <begin position="393"/>
        <end position="464"/>
    </location>
</feature>
<dbReference type="Gene3D" id="3.60.10.10">
    <property type="entry name" value="Endonuclease/exonuclease/phosphatase"/>
    <property type="match status" value="1"/>
</dbReference>
<name>A0AA38W6C8_9ASTR</name>
<evidence type="ECO:0000259" key="2">
    <source>
        <dbReference type="PROSITE" id="PS50878"/>
    </source>
</evidence>
<feature type="domain" description="Reverse transcriptase" evidence="2">
    <location>
        <begin position="889"/>
        <end position="1146"/>
    </location>
</feature>
<dbReference type="PROSITE" id="PS50878">
    <property type="entry name" value="RT_POL"/>
    <property type="match status" value="1"/>
</dbReference>
<evidence type="ECO:0000313" key="4">
    <source>
        <dbReference type="Proteomes" id="UP001172457"/>
    </source>
</evidence>
<accession>A0AA38W6C8</accession>
<dbReference type="InterPro" id="IPR025558">
    <property type="entry name" value="DUF4283"/>
</dbReference>
<evidence type="ECO:0000256" key="1">
    <source>
        <dbReference type="SAM" id="MobiDB-lite"/>
    </source>
</evidence>
<dbReference type="PANTHER" id="PTHR33116">
    <property type="entry name" value="REVERSE TRANSCRIPTASE ZINC-BINDING DOMAIN-CONTAINING PROTEIN-RELATED-RELATED"/>
    <property type="match status" value="1"/>
</dbReference>
<reference evidence="3" key="1">
    <citation type="submission" date="2023-03" db="EMBL/GenBank/DDBJ databases">
        <title>Chromosome-scale reference genome and RAD-based genetic map of yellow starthistle (Centaurea solstitialis) reveal putative structural variation and QTLs associated with invader traits.</title>
        <authorList>
            <person name="Reatini B."/>
            <person name="Cang F.A."/>
            <person name="Jiang Q."/>
            <person name="Mckibben M.T.W."/>
            <person name="Barker M.S."/>
            <person name="Rieseberg L.H."/>
            <person name="Dlugosch K.M."/>
        </authorList>
    </citation>
    <scope>NUCLEOTIDE SEQUENCE</scope>
    <source>
        <strain evidence="3">CAN-66</strain>
        <tissue evidence="3">Leaf</tissue>
    </source>
</reference>
<dbReference type="CDD" id="cd01650">
    <property type="entry name" value="RT_nLTR_like"/>
    <property type="match status" value="1"/>
</dbReference>
<dbReference type="SUPFAM" id="SSF56219">
    <property type="entry name" value="DNase I-like"/>
    <property type="match status" value="1"/>
</dbReference>
<dbReference type="InterPro" id="IPR043502">
    <property type="entry name" value="DNA/RNA_pol_sf"/>
</dbReference>
<sequence length="1581" mass="179347">MAVSAGLDNTVVVEEYESEKEDVDGAEGLVGGDNAIRSSVFDRLSPNVKNKSFAAMVGTNQSTKLEFFPLDDKKGKSIAIPKALALEAAKAFKSTIVGYFLGSRVPFPIVQRSLKTKWSMFGFSEVMMNANGFFFIKFNDEGGSMRAVEEGMVMIQGVPMFVTPWDPSKGLVRPSHDTCPLWVKFHNVPLVLFNHEGISRIASAIGVPKQMDECTATMCDKRWGRPGFAKVLIDVWAVGTLKRELEVIIPHLHDDGNDKVKIDVEYLWEPAQCAHCCVFGHKVSSCVKAAVKKNVENKKNKEVDADGFTMVNRKQWRKKEVHSVATTVKDGASSSGTKDVPQEVIQETVCSMETSVEVPMEQKTVGSMETRMEGPLVEVFQLTKQGLEQPPVMEPEVTGEENQPFKDDVSSPKDVTTTVDDDQVEDSVRPRMGESKKNSPGTVPSNVSKPPLKGILKNPNRSSSAVSTYGTRILLAWDVSLMDVSVVEMHEQYLNCSVHIRGCNRPIQCTFAYGANTATQRRLLWSGMRKFKVCMGDQPWVVMGDFNVMLFPHDALGGISKRNGDMVDFFECLQDVELFDVVYSGIQYTWCQKPKEESGIRRKLDRVLANVTFTSIFQDARVRFMPRGISDHCPSILSFKGGIGKRKFGFRFDNFLVEHPRFLQIVKDAWNVQINGSFMFRLTAKLKALKTPLRKLRSSYGNLSSNVHKLKIELDVVQLACDMDPFNDELKEDLMALRGAYQQALRDEEVAARQRAKVRWLREGDSNTRFFHNVVREKRHAHRIQSVRDSGGTFVYDDDVGVAFIEHLTSFMGKRDSSLDPVMPMSTFQRRLSFAESSDMIRPITDLEIRNAMFGIGNDKAPGSDGFSSRFFKASWDIVGGEVSVAIHNFFYSGILLKELNHTFICLLPKIPNATSVSDYRPIACCSVLYKCISKIIVDRMKPVLDSIVHRSQSAFIPGRRIVDNILMAHELVVGYHLNSGPPRCAFKIDLRKAYDMVDWRFLIQMLAGFGFHPVLIRWIEEMISSTSYSVMINGEQKGFFKGERGIRQGDPLSPYLFTLIMEGFTMIFKQCILEAENFGYHHGCADIDLTHLCFADDLFVFTYGDVGSVEILKKALTLFGHRSGLSPNLLKSDGASLFDIWGVPLSPVSLKVAHYGCLVAKVKARLSNWKHKHLSFGGRKQLVISVLQSLQLYWMAVFGFPSAIVHEIEGLLRAFLWTQGDPVAGRCRVAWETVCRPKEAGGLGFKRLSLWNQALIARNLWDIAMGRDTMWVQWVTTRYLRSSILWTTRPAHGWSWTLRKMWNLRDRIRPFIRKVIGNGSTTNAWEDTWLSCGPLASLISYRRIHARDYSVSTTVQQFLNSVSAWPPDWIQHVPQLEAVPLPALNDQSDSIVWVTRDGRQGSFTVSSTYASFDDVHQLVPWWKAVWYPGHIPKFSFCLWIACHKRHPTHDRMLTWKHEPPDWKCSLCSLCMDSHNHLFFECQCCESVWNQVRLQVDWRTAPSRWDDMLELISASTAVLSLKHKLALAATVYFIWRERNRRIFTDERRTAQHLIKEIMEVVLMRMAWKNLNRDLLCTDVDA</sequence>
<feature type="compositionally biased region" description="Basic and acidic residues" evidence="1">
    <location>
        <begin position="426"/>
        <end position="437"/>
    </location>
</feature>
<dbReference type="Pfam" id="PF14111">
    <property type="entry name" value="DUF4283"/>
    <property type="match status" value="1"/>
</dbReference>
<comment type="caution">
    <text evidence="3">The sequence shown here is derived from an EMBL/GenBank/DDBJ whole genome shotgun (WGS) entry which is preliminary data.</text>
</comment>
<gene>
    <name evidence="3" type="ORF">OSB04_031792</name>
</gene>
<dbReference type="Pfam" id="PF13966">
    <property type="entry name" value="zf-RVT"/>
    <property type="match status" value="1"/>
</dbReference>
<dbReference type="Pfam" id="PF00078">
    <property type="entry name" value="RVT_1"/>
    <property type="match status" value="1"/>
</dbReference>
<dbReference type="InterPro" id="IPR026960">
    <property type="entry name" value="RVT-Znf"/>
</dbReference>
<protein>
    <recommendedName>
        <fullName evidence="2">Reverse transcriptase domain-containing protein</fullName>
    </recommendedName>
</protein>
<feature type="compositionally biased region" description="Polar residues" evidence="1">
    <location>
        <begin position="438"/>
        <end position="448"/>
    </location>
</feature>
<dbReference type="InterPro" id="IPR000477">
    <property type="entry name" value="RT_dom"/>
</dbReference>
<dbReference type="EMBL" id="JARYMX010000008">
    <property type="protein sequence ID" value="KAJ9539059.1"/>
    <property type="molecule type" value="Genomic_DNA"/>
</dbReference>
<keyword evidence="4" id="KW-1185">Reference proteome</keyword>
<proteinExistence type="predicted"/>
<dbReference type="InterPro" id="IPR036691">
    <property type="entry name" value="Endo/exonu/phosph_ase_sf"/>
</dbReference>
<dbReference type="SUPFAM" id="SSF56672">
    <property type="entry name" value="DNA/RNA polymerases"/>
    <property type="match status" value="1"/>
</dbReference>
<dbReference type="PANTHER" id="PTHR33116:SF76">
    <property type="entry name" value="DUF4283 DOMAIN-CONTAINING PROTEIN"/>
    <property type="match status" value="1"/>
</dbReference>